<dbReference type="Gene3D" id="1.10.238.10">
    <property type="entry name" value="EF-hand"/>
    <property type="match status" value="1"/>
</dbReference>
<dbReference type="PROSITE" id="PS00018">
    <property type="entry name" value="EF_HAND_1"/>
    <property type="match status" value="1"/>
</dbReference>
<dbReference type="RefSeq" id="WP_345677719.1">
    <property type="nucleotide sequence ID" value="NZ_BAABHS010000017.1"/>
</dbReference>
<dbReference type="Proteomes" id="UP001500466">
    <property type="component" value="Unassembled WGS sequence"/>
</dbReference>
<name>A0ABP9HPV5_9ACTN</name>
<dbReference type="Pfam" id="PF13499">
    <property type="entry name" value="EF-hand_7"/>
    <property type="match status" value="1"/>
</dbReference>
<comment type="caution">
    <text evidence="2">The sequence shown here is derived from an EMBL/GenBank/DDBJ whole genome shotgun (WGS) entry which is preliminary data.</text>
</comment>
<dbReference type="InterPro" id="IPR011992">
    <property type="entry name" value="EF-hand-dom_pair"/>
</dbReference>
<dbReference type="SUPFAM" id="SSF47473">
    <property type="entry name" value="EF-hand"/>
    <property type="match status" value="1"/>
</dbReference>
<gene>
    <name evidence="2" type="ORF">GCM10023205_48200</name>
</gene>
<organism evidence="2 3">
    <name type="scientific">Yinghuangia aomiensis</name>
    <dbReference type="NCBI Taxonomy" id="676205"/>
    <lineage>
        <taxon>Bacteria</taxon>
        <taxon>Bacillati</taxon>
        <taxon>Actinomycetota</taxon>
        <taxon>Actinomycetes</taxon>
        <taxon>Kitasatosporales</taxon>
        <taxon>Streptomycetaceae</taxon>
        <taxon>Yinghuangia</taxon>
    </lineage>
</organism>
<accession>A0ABP9HPV5</accession>
<dbReference type="PROSITE" id="PS50222">
    <property type="entry name" value="EF_HAND_2"/>
    <property type="match status" value="2"/>
</dbReference>
<feature type="domain" description="EF-hand" evidence="1">
    <location>
        <begin position="41"/>
        <end position="76"/>
    </location>
</feature>
<dbReference type="EMBL" id="BAABHS010000017">
    <property type="protein sequence ID" value="GAA4975636.1"/>
    <property type="molecule type" value="Genomic_DNA"/>
</dbReference>
<evidence type="ECO:0000313" key="3">
    <source>
        <dbReference type="Proteomes" id="UP001500466"/>
    </source>
</evidence>
<dbReference type="InterPro" id="IPR002048">
    <property type="entry name" value="EF_hand_dom"/>
</dbReference>
<keyword evidence="3" id="KW-1185">Reference proteome</keyword>
<evidence type="ECO:0000313" key="2">
    <source>
        <dbReference type="EMBL" id="GAA4975636.1"/>
    </source>
</evidence>
<feature type="domain" description="EF-hand" evidence="1">
    <location>
        <begin position="5"/>
        <end position="40"/>
    </location>
</feature>
<protein>
    <recommendedName>
        <fullName evidence="1">EF-hand domain-containing protein</fullName>
    </recommendedName>
</protein>
<evidence type="ECO:0000259" key="1">
    <source>
        <dbReference type="PROSITE" id="PS50222"/>
    </source>
</evidence>
<dbReference type="InterPro" id="IPR018247">
    <property type="entry name" value="EF_Hand_1_Ca_BS"/>
</dbReference>
<reference evidence="3" key="1">
    <citation type="journal article" date="2019" name="Int. J. Syst. Evol. Microbiol.">
        <title>The Global Catalogue of Microorganisms (GCM) 10K type strain sequencing project: providing services to taxonomists for standard genome sequencing and annotation.</title>
        <authorList>
            <consortium name="The Broad Institute Genomics Platform"/>
            <consortium name="The Broad Institute Genome Sequencing Center for Infectious Disease"/>
            <person name="Wu L."/>
            <person name="Ma J."/>
        </authorList>
    </citation>
    <scope>NUCLEOTIDE SEQUENCE [LARGE SCALE GENOMIC DNA]</scope>
    <source>
        <strain evidence="3">JCM 17986</strain>
    </source>
</reference>
<sequence>MTSHDDRVRYFDTFQRHDLEKNGHLTAEQLTAALKDLGCASEAAGVEHLLRRYDADGSHSIDFGEFLELLANADADAAPDSGAHTRRERSP</sequence>
<proteinExistence type="predicted"/>